<feature type="domain" description="FAD/NAD(P)-binding" evidence="7">
    <location>
        <begin position="7"/>
        <end position="307"/>
    </location>
</feature>
<dbReference type="SUPFAM" id="SSF51905">
    <property type="entry name" value="FAD/NAD(P)-binding domain"/>
    <property type="match status" value="1"/>
</dbReference>
<dbReference type="RefSeq" id="WP_133336665.1">
    <property type="nucleotide sequence ID" value="NZ_SMYO01000008.1"/>
</dbReference>
<evidence type="ECO:0000256" key="4">
    <source>
        <dbReference type="ARBA" id="ARBA00022857"/>
    </source>
</evidence>
<keyword evidence="4 6" id="KW-0521">NADP</keyword>
<feature type="binding site" evidence="6">
    <location>
        <position position="331"/>
    </location>
    <ligand>
        <name>FAD</name>
        <dbReference type="ChEBI" id="CHEBI:57692"/>
    </ligand>
</feature>
<feature type="binding site" evidence="6">
    <location>
        <position position="48"/>
    </location>
    <ligand>
        <name>FAD</name>
        <dbReference type="ChEBI" id="CHEBI:57692"/>
    </ligand>
</feature>
<dbReference type="Gene3D" id="3.50.50.60">
    <property type="entry name" value="FAD/NAD(P)-binding domain"/>
    <property type="match status" value="2"/>
</dbReference>
<name>A0A4R5VNQ1_9BACI</name>
<dbReference type="InterPro" id="IPR036188">
    <property type="entry name" value="FAD/NAD-bd_sf"/>
</dbReference>
<dbReference type="HAMAP" id="MF_01685">
    <property type="entry name" value="FENR2"/>
    <property type="match status" value="1"/>
</dbReference>
<dbReference type="PANTHER" id="PTHR48105">
    <property type="entry name" value="THIOREDOXIN REDUCTASE 1-RELATED-RELATED"/>
    <property type="match status" value="1"/>
</dbReference>
<proteinExistence type="inferred from homology"/>
<feature type="binding site" evidence="6">
    <location>
        <position position="44"/>
    </location>
    <ligand>
        <name>FAD</name>
        <dbReference type="ChEBI" id="CHEBI:57692"/>
    </ligand>
</feature>
<evidence type="ECO:0000256" key="1">
    <source>
        <dbReference type="ARBA" id="ARBA00011738"/>
    </source>
</evidence>
<evidence type="ECO:0000259" key="7">
    <source>
        <dbReference type="Pfam" id="PF07992"/>
    </source>
</evidence>
<gene>
    <name evidence="8" type="ORF">E2K98_18405</name>
</gene>
<comment type="catalytic activity">
    <reaction evidence="6">
        <text>2 reduced [2Fe-2S]-[ferredoxin] + NADP(+) + H(+) = 2 oxidized [2Fe-2S]-[ferredoxin] + NADPH</text>
        <dbReference type="Rhea" id="RHEA:20125"/>
        <dbReference type="Rhea" id="RHEA-COMP:10000"/>
        <dbReference type="Rhea" id="RHEA-COMP:10001"/>
        <dbReference type="ChEBI" id="CHEBI:15378"/>
        <dbReference type="ChEBI" id="CHEBI:33737"/>
        <dbReference type="ChEBI" id="CHEBI:33738"/>
        <dbReference type="ChEBI" id="CHEBI:57783"/>
        <dbReference type="ChEBI" id="CHEBI:58349"/>
        <dbReference type="EC" id="1.18.1.2"/>
    </reaction>
</comment>
<protein>
    <recommendedName>
        <fullName evidence="6">Ferredoxin--NADP reductase</fullName>
        <shortName evidence="6">FNR</shortName>
        <shortName evidence="6">Fd-NADP(+) reductase</shortName>
        <ecNumber evidence="6">1.18.1.2</ecNumber>
    </recommendedName>
</protein>
<feature type="binding site" evidence="6">
    <location>
        <position position="290"/>
    </location>
    <ligand>
        <name>FAD</name>
        <dbReference type="ChEBI" id="CHEBI:57692"/>
    </ligand>
</feature>
<dbReference type="AlphaFoldDB" id="A0A4R5VNQ1"/>
<dbReference type="GO" id="GO:0004324">
    <property type="term" value="F:ferredoxin-NADP+ reductase activity"/>
    <property type="evidence" value="ECO:0007669"/>
    <property type="project" value="UniProtKB-UniRule"/>
</dbReference>
<comment type="caution">
    <text evidence="6">Lacks conserved residue(s) required for the propagation of feature annotation.</text>
</comment>
<keyword evidence="2 6" id="KW-0285">Flavoprotein</keyword>
<keyword evidence="3 6" id="KW-0274">FAD</keyword>
<accession>A0A4R5VNQ1</accession>
<feature type="binding site" evidence="6">
    <location>
        <position position="123"/>
    </location>
    <ligand>
        <name>FAD</name>
        <dbReference type="ChEBI" id="CHEBI:57692"/>
    </ligand>
</feature>
<dbReference type="GO" id="GO:0050661">
    <property type="term" value="F:NADP binding"/>
    <property type="evidence" value="ECO:0007669"/>
    <property type="project" value="UniProtKB-UniRule"/>
</dbReference>
<organism evidence="8 9">
    <name type="scientific">Bacillus salipaludis</name>
    <dbReference type="NCBI Taxonomy" id="2547811"/>
    <lineage>
        <taxon>Bacteria</taxon>
        <taxon>Bacillati</taxon>
        <taxon>Bacillota</taxon>
        <taxon>Bacilli</taxon>
        <taxon>Bacillales</taxon>
        <taxon>Bacillaceae</taxon>
        <taxon>Bacillus</taxon>
    </lineage>
</organism>
<dbReference type="EC" id="1.18.1.2" evidence="6"/>
<comment type="cofactor">
    <cofactor evidence="6">
        <name>FAD</name>
        <dbReference type="ChEBI" id="CHEBI:57692"/>
    </cofactor>
    <text evidence="6">Binds 1 FAD per subunit.</text>
</comment>
<evidence type="ECO:0000256" key="2">
    <source>
        <dbReference type="ARBA" id="ARBA00022630"/>
    </source>
</evidence>
<dbReference type="InterPro" id="IPR023753">
    <property type="entry name" value="FAD/NAD-binding_dom"/>
</dbReference>
<dbReference type="InterPro" id="IPR050097">
    <property type="entry name" value="Ferredoxin-NADP_redctase_2"/>
</dbReference>
<feature type="binding site" evidence="6">
    <location>
        <position position="36"/>
    </location>
    <ligand>
        <name>FAD</name>
        <dbReference type="ChEBI" id="CHEBI:57692"/>
    </ligand>
</feature>
<evidence type="ECO:0000256" key="3">
    <source>
        <dbReference type="ARBA" id="ARBA00022827"/>
    </source>
</evidence>
<dbReference type="EMBL" id="SMYO01000008">
    <property type="protein sequence ID" value="TDK59889.1"/>
    <property type="molecule type" value="Genomic_DNA"/>
</dbReference>
<comment type="caution">
    <text evidence="8">The sequence shown here is derived from an EMBL/GenBank/DDBJ whole genome shotgun (WGS) entry which is preliminary data.</text>
</comment>
<dbReference type="PRINTS" id="PR00368">
    <property type="entry name" value="FADPNR"/>
</dbReference>
<reference evidence="8 9" key="1">
    <citation type="submission" date="2019-03" db="EMBL/GenBank/DDBJ databases">
        <title>Bacillus niacini sp. nov. a Nicotinate-Metabolizing Mesophile Isolated from Soil.</title>
        <authorList>
            <person name="Zhang G."/>
        </authorList>
    </citation>
    <scope>NUCLEOTIDE SEQUENCE [LARGE SCALE GENOMIC DNA]</scope>
    <source>
        <strain evidence="8 9">WN066</strain>
    </source>
</reference>
<comment type="subunit">
    <text evidence="1 6">Homodimer.</text>
</comment>
<evidence type="ECO:0000256" key="5">
    <source>
        <dbReference type="ARBA" id="ARBA00023002"/>
    </source>
</evidence>
<dbReference type="PRINTS" id="PR00469">
    <property type="entry name" value="PNDRDTASEII"/>
</dbReference>
<dbReference type="GO" id="GO:0050660">
    <property type="term" value="F:flavin adenine dinucleotide binding"/>
    <property type="evidence" value="ECO:0007669"/>
    <property type="project" value="UniProtKB-UniRule"/>
</dbReference>
<evidence type="ECO:0000313" key="9">
    <source>
        <dbReference type="Proteomes" id="UP000295132"/>
    </source>
</evidence>
<sequence length="349" mass="38487">MNQQELFDVTVIGGGPAGLYSAFYSGLREMKTKIIEFQPQLGGKLHIYPEKIVWDVGGLTPVPGETLRKQLVQQGLTFNPEVVLNEKVESICRDEAGIFVLKTASGKMHFSKTVIVAVGSGILKPQKLEIEGAERFEVSNLNYTVKSLNHFKNKTVIISGGSNTAIDWANELVPVAKQVYLTYRKDKLSGHEAQVSQLLNSSAHCFLNTSITKLVASHEHDVIKKVCLTHQETGESFSLEIDEVIINHGYEQDAALLDHSELSIERAEQSYIAGNATCESSVEGIYAAGDILMYEGKVNLIAGAFQDAANAVNKAKQLIQPHAPKVAMVSSHNEVFQKRNREFIKQMMK</sequence>
<evidence type="ECO:0000313" key="8">
    <source>
        <dbReference type="EMBL" id="TDK59889.1"/>
    </source>
</evidence>
<comment type="similarity">
    <text evidence="6">Belongs to the ferredoxin--NADP reductase type 2 family.</text>
</comment>
<dbReference type="InterPro" id="IPR022890">
    <property type="entry name" value="Fd--NADP_Rdtase_type_2"/>
</dbReference>
<feature type="binding site" evidence="6">
    <location>
        <position position="88"/>
    </location>
    <ligand>
        <name>FAD</name>
        <dbReference type="ChEBI" id="CHEBI:57692"/>
    </ligand>
</feature>
<dbReference type="Pfam" id="PF07992">
    <property type="entry name" value="Pyr_redox_2"/>
    <property type="match status" value="1"/>
</dbReference>
<dbReference type="Proteomes" id="UP000295132">
    <property type="component" value="Unassembled WGS sequence"/>
</dbReference>
<keyword evidence="5 6" id="KW-0560">Oxidoreductase</keyword>
<evidence type="ECO:0000256" key="6">
    <source>
        <dbReference type="HAMAP-Rule" id="MF_01685"/>
    </source>
</evidence>